<dbReference type="AlphaFoldDB" id="A0AAE3ZL39"/>
<name>A0AAE3ZL39_9ACTN</name>
<dbReference type="SUPFAM" id="SSF53474">
    <property type="entry name" value="alpha/beta-Hydrolases"/>
    <property type="match status" value="1"/>
</dbReference>
<feature type="signal peptide" evidence="1">
    <location>
        <begin position="1"/>
        <end position="24"/>
    </location>
</feature>
<dbReference type="RefSeq" id="WP_310409240.1">
    <property type="nucleotide sequence ID" value="NZ_JAVDYC010000001.1"/>
</dbReference>
<dbReference type="SUPFAM" id="SSF141072">
    <property type="entry name" value="CalX-like"/>
    <property type="match status" value="1"/>
</dbReference>
<dbReference type="InterPro" id="IPR029058">
    <property type="entry name" value="AB_hydrolase_fold"/>
</dbReference>
<comment type="caution">
    <text evidence="2">The sequence shown here is derived from an EMBL/GenBank/DDBJ whole genome shotgun (WGS) entry which is preliminary data.</text>
</comment>
<evidence type="ECO:0000313" key="2">
    <source>
        <dbReference type="EMBL" id="MDR7320649.1"/>
    </source>
</evidence>
<dbReference type="Gene3D" id="3.40.50.1820">
    <property type="entry name" value="alpha/beta hydrolase"/>
    <property type="match status" value="1"/>
</dbReference>
<keyword evidence="3" id="KW-1185">Reference proteome</keyword>
<gene>
    <name evidence="2" type="ORF">J2S44_000899</name>
</gene>
<evidence type="ECO:0008006" key="4">
    <source>
        <dbReference type="Google" id="ProtNLM"/>
    </source>
</evidence>
<accession>A0AAE3ZL39</accession>
<evidence type="ECO:0000313" key="3">
    <source>
        <dbReference type="Proteomes" id="UP001183629"/>
    </source>
</evidence>
<feature type="chain" id="PRO_5042133086" description="Secreted protein" evidence="1">
    <location>
        <begin position="25"/>
        <end position="883"/>
    </location>
</feature>
<organism evidence="2 3">
    <name type="scientific">Catenuloplanes niger</name>
    <dbReference type="NCBI Taxonomy" id="587534"/>
    <lineage>
        <taxon>Bacteria</taxon>
        <taxon>Bacillati</taxon>
        <taxon>Actinomycetota</taxon>
        <taxon>Actinomycetes</taxon>
        <taxon>Micromonosporales</taxon>
        <taxon>Micromonosporaceae</taxon>
        <taxon>Catenuloplanes</taxon>
    </lineage>
</organism>
<dbReference type="InterPro" id="IPR038081">
    <property type="entry name" value="CalX-like_sf"/>
</dbReference>
<protein>
    <recommendedName>
        <fullName evidence="4">Secreted protein</fullName>
    </recommendedName>
</protein>
<sequence length="883" mass="93010">MRRTLVTAALAAVLVAGSGVPAWSAPEPAPRSATTGWSVEGEKLIWRSAAPVPIGAAVVEFWAGDRPLGRPVQTDLHTFALDKGAGAPVSTLSVRAGGRRLDISPPARRRAAAEVTVPPAQPANAVDPGVKGPYRTVRGGYERPGIALPRLPEKVEMLAEVVAPVGAPGKRPLALFLHGRHMWCHLPGSDDFFVEWPCANGTVPIPSQLGYLQAQELLASQGYITVSIAANGISAQDNAVDEYGADARSLLVRRHLSLWADWARDRAGAPEIVRSAPVPDMSKVFLMGHSRGGEGVNRAAIDSLSPPPGDPVPSRWTIRGLLHIGPTIFGQNPAPDVPSVTVLPGCDGDVADLQGQLFADATRGVGGGKALHSVLFVVGANHNFFNTEWTPGQSVAPSGDDFPFAEDTVCGPSAPTRLTAAQQQTVGATYIAAAARLFVAGDDRVRPLLDGSGRSAPSAGPARVLSHAVGGERVPVLLPDPAQTTGGGARICDQVSRDPAAACGTFRELIFGPHFATFRELYDETGRHAVRYDWTAAGTPGTVTLPAPARLGSSRELALRLAVPENSPATTVGVSVVDSAGRSTALGDVTVTGLPADLLGAPVWAQEVRVPRKGVRDVARLVLTPRTATGTAWLIDAWGWSPGTPQPRPVALPRVDIGGIVADEGDSGERTYQIPVDVGAGATGRMRLSVVQPDGVSSESWVVDVRPGQRRIDVPVTVRGDTLYRDWRERVEVLAKAERGLVIGDYVGGVDVRNDDPRPTLSVTPVADRVTEGAALSWRFTLSAPAEDDLWLFGFWAEPPAGGTELTSADVDPQWLRETFGLEPLPEVPLSAFLAMSLPFPAGQTTAEFSLPTVADGVAEPDEQVALWVYNADLPLVIGTVTD</sequence>
<dbReference type="EMBL" id="JAVDYC010000001">
    <property type="protein sequence ID" value="MDR7320649.1"/>
    <property type="molecule type" value="Genomic_DNA"/>
</dbReference>
<dbReference type="Proteomes" id="UP001183629">
    <property type="component" value="Unassembled WGS sequence"/>
</dbReference>
<reference evidence="2 3" key="1">
    <citation type="submission" date="2023-07" db="EMBL/GenBank/DDBJ databases">
        <title>Sequencing the genomes of 1000 actinobacteria strains.</title>
        <authorList>
            <person name="Klenk H.-P."/>
        </authorList>
    </citation>
    <scope>NUCLEOTIDE SEQUENCE [LARGE SCALE GENOMIC DNA]</scope>
    <source>
        <strain evidence="2 3">DSM 44711</strain>
    </source>
</reference>
<proteinExistence type="predicted"/>
<keyword evidence="1" id="KW-0732">Signal</keyword>
<evidence type="ECO:0000256" key="1">
    <source>
        <dbReference type="SAM" id="SignalP"/>
    </source>
</evidence>